<accession>A0ABR7J7M7</accession>
<dbReference type="InterPro" id="IPR041561">
    <property type="entry name" value="PglD_N"/>
</dbReference>
<dbReference type="SUPFAM" id="SSF51161">
    <property type="entry name" value="Trimeric LpxA-like enzymes"/>
    <property type="match status" value="1"/>
</dbReference>
<feature type="domain" description="PglD N-terminal" evidence="4">
    <location>
        <begin position="6"/>
        <end position="76"/>
    </location>
</feature>
<organism evidence="5 6">
    <name type="scientific">Flavobacterium kayseriense</name>
    <dbReference type="NCBI Taxonomy" id="2764714"/>
    <lineage>
        <taxon>Bacteria</taxon>
        <taxon>Pseudomonadati</taxon>
        <taxon>Bacteroidota</taxon>
        <taxon>Flavobacteriia</taxon>
        <taxon>Flavobacteriales</taxon>
        <taxon>Flavobacteriaceae</taxon>
        <taxon>Flavobacterium</taxon>
    </lineage>
</organism>
<dbReference type="EMBL" id="JACRUJ010000002">
    <property type="protein sequence ID" value="MBC5841457.1"/>
    <property type="molecule type" value="Genomic_DNA"/>
</dbReference>
<evidence type="ECO:0000256" key="3">
    <source>
        <dbReference type="ARBA" id="ARBA00022737"/>
    </source>
</evidence>
<comment type="caution">
    <text evidence="5">The sequence shown here is derived from an EMBL/GenBank/DDBJ whole genome shotgun (WGS) entry which is preliminary data.</text>
</comment>
<dbReference type="InterPro" id="IPR050179">
    <property type="entry name" value="Trans_hexapeptide_repeat"/>
</dbReference>
<dbReference type="CDD" id="cd03360">
    <property type="entry name" value="LbH_AT_putative"/>
    <property type="match status" value="1"/>
</dbReference>
<dbReference type="Gene3D" id="3.40.50.20">
    <property type="match status" value="1"/>
</dbReference>
<evidence type="ECO:0000313" key="6">
    <source>
        <dbReference type="Proteomes" id="UP000629963"/>
    </source>
</evidence>
<evidence type="ECO:0000256" key="2">
    <source>
        <dbReference type="ARBA" id="ARBA00022679"/>
    </source>
</evidence>
<keyword evidence="6" id="KW-1185">Reference proteome</keyword>
<evidence type="ECO:0000256" key="1">
    <source>
        <dbReference type="ARBA" id="ARBA00007274"/>
    </source>
</evidence>
<dbReference type="NCBIfam" id="TIGR03570">
    <property type="entry name" value="NeuD_NnaD"/>
    <property type="match status" value="1"/>
</dbReference>
<dbReference type="Proteomes" id="UP000629963">
    <property type="component" value="Unassembled WGS sequence"/>
</dbReference>
<dbReference type="PANTHER" id="PTHR43300">
    <property type="entry name" value="ACETYLTRANSFERASE"/>
    <property type="match status" value="1"/>
</dbReference>
<keyword evidence="2" id="KW-0808">Transferase</keyword>
<comment type="similarity">
    <text evidence="1">Belongs to the transferase hexapeptide repeat family.</text>
</comment>
<dbReference type="InterPro" id="IPR018357">
    <property type="entry name" value="Hexapep_transf_CS"/>
</dbReference>
<evidence type="ECO:0000259" key="4">
    <source>
        <dbReference type="Pfam" id="PF17836"/>
    </source>
</evidence>
<name>A0ABR7J7M7_9FLAO</name>
<dbReference type="InterPro" id="IPR011004">
    <property type="entry name" value="Trimer_LpxA-like_sf"/>
</dbReference>
<dbReference type="Pfam" id="PF17836">
    <property type="entry name" value="PglD_N"/>
    <property type="match status" value="1"/>
</dbReference>
<dbReference type="InterPro" id="IPR020019">
    <property type="entry name" value="AcTrfase_PglD-like"/>
</dbReference>
<dbReference type="PANTHER" id="PTHR43300:SF7">
    <property type="entry name" value="UDP-N-ACETYLBACILLOSAMINE N-ACETYLTRANSFERASE"/>
    <property type="match status" value="1"/>
</dbReference>
<gene>
    <name evidence="5" type="ORF">H8R23_08570</name>
</gene>
<evidence type="ECO:0000313" key="5">
    <source>
        <dbReference type="EMBL" id="MBC5841457.1"/>
    </source>
</evidence>
<keyword evidence="3" id="KW-0677">Repeat</keyword>
<protein>
    <submittedName>
        <fullName evidence="5">Acetyltransferase</fullName>
    </submittedName>
</protein>
<sequence length="205" mass="21496">MDSSTYLYGASGHCKVVIDILQENNQNISAIIDDDPAKKELLGIAVLHSSDLIAIGSQKMIIAIGDNAIRKNIVERMSLRFCTAIHPSAVISRYAVIEEGTVVMSSAVINASATIGKHCIINTAAIIEHDCQLADFVHISPNATLSGAVLVKEGAHIGVGACVIQGVTIGKWATVGAGAVILSDVPDYATVVGNPGRIIKNIKNE</sequence>
<reference evidence="5 6" key="1">
    <citation type="submission" date="2020-08" db="EMBL/GenBank/DDBJ databases">
        <title>Description of novel Flavobacterium F-380 isolate.</title>
        <authorList>
            <person name="Saticioglu I.B."/>
            <person name="Duman M."/>
            <person name="Altun S."/>
        </authorList>
    </citation>
    <scope>NUCLEOTIDE SEQUENCE [LARGE SCALE GENOMIC DNA]</scope>
    <source>
        <strain evidence="5 6">F-380</strain>
    </source>
</reference>
<dbReference type="PROSITE" id="PS00101">
    <property type="entry name" value="HEXAPEP_TRANSFERASES"/>
    <property type="match status" value="1"/>
</dbReference>
<proteinExistence type="inferred from homology"/>
<dbReference type="Gene3D" id="2.160.10.10">
    <property type="entry name" value="Hexapeptide repeat proteins"/>
    <property type="match status" value="1"/>
</dbReference>